<organism evidence="1 2">
    <name type="scientific">Colletotrichum incanum</name>
    <name type="common">Soybean anthracnose fungus</name>
    <dbReference type="NCBI Taxonomy" id="1573173"/>
    <lineage>
        <taxon>Eukaryota</taxon>
        <taxon>Fungi</taxon>
        <taxon>Dikarya</taxon>
        <taxon>Ascomycota</taxon>
        <taxon>Pezizomycotina</taxon>
        <taxon>Sordariomycetes</taxon>
        <taxon>Hypocreomycetidae</taxon>
        <taxon>Glomerellales</taxon>
        <taxon>Glomerellaceae</taxon>
        <taxon>Colletotrichum</taxon>
        <taxon>Colletotrichum spaethianum species complex</taxon>
    </lineage>
</organism>
<evidence type="ECO:0000313" key="1">
    <source>
        <dbReference type="EMBL" id="KZL63552.1"/>
    </source>
</evidence>
<protein>
    <submittedName>
        <fullName evidence="1">Aaa family</fullName>
    </submittedName>
</protein>
<dbReference type="Proteomes" id="UP000076584">
    <property type="component" value="Unassembled WGS sequence"/>
</dbReference>
<name>A0A166LIC7_COLIC</name>
<sequence length="132" mass="15009">MFTRFEVSDTLKFDENFSVIELLTDAIRIEDDVGIGQQDKEAIVQDLYEGPRKCQCCINWMTECPNDVDLTELNKTNDEDVDANLLAIMEEQDAAVKKLLIILRGIVKRELADAFAVSKEVVAYGLIIFNYL</sequence>
<accession>A0A166LIC7</accession>
<evidence type="ECO:0000313" key="2">
    <source>
        <dbReference type="Proteomes" id="UP000076584"/>
    </source>
</evidence>
<dbReference type="EMBL" id="LFIW01002754">
    <property type="protein sequence ID" value="KZL63552.1"/>
    <property type="molecule type" value="Genomic_DNA"/>
</dbReference>
<proteinExistence type="predicted"/>
<gene>
    <name evidence="1" type="ORF">CI238_02905</name>
</gene>
<comment type="caution">
    <text evidence="1">The sequence shown here is derived from an EMBL/GenBank/DDBJ whole genome shotgun (WGS) entry which is preliminary data.</text>
</comment>
<reference evidence="1 2" key="1">
    <citation type="submission" date="2015-06" db="EMBL/GenBank/DDBJ databases">
        <title>Survival trade-offs in plant roots during colonization by closely related pathogenic and mutualistic fungi.</title>
        <authorList>
            <person name="Hacquard S."/>
            <person name="Kracher B."/>
            <person name="Hiruma K."/>
            <person name="Weinman A."/>
            <person name="Muench P."/>
            <person name="Garrido Oter R."/>
            <person name="Ver Loren van Themaat E."/>
            <person name="Dallerey J.-F."/>
            <person name="Damm U."/>
            <person name="Henrissat B."/>
            <person name="Lespinet O."/>
            <person name="Thon M."/>
            <person name="Kemen E."/>
            <person name="McHardy A.C."/>
            <person name="Schulze-Lefert P."/>
            <person name="O'Connell R.J."/>
        </authorList>
    </citation>
    <scope>NUCLEOTIDE SEQUENCE [LARGE SCALE GENOMIC DNA]</scope>
    <source>
        <strain evidence="1 2">MAFF 238704</strain>
    </source>
</reference>
<dbReference type="STRING" id="1573173.A0A166LIC7"/>
<keyword evidence="2" id="KW-1185">Reference proteome</keyword>
<dbReference type="AlphaFoldDB" id="A0A166LIC7"/>